<sequence length="103" mass="11652">MTNVPTHPQWCDRQECTVTPDRPPGAHCSRPVLLRPEDREAMYLRVALHQADRPHGLPVVVCVEGYDEDRAKDPNPLALLALSTRQATITAHLLRRLVQRARS</sequence>
<accession>A0ABX2RE66</accession>
<organism evidence="1 2">
    <name type="scientific">Micromonospora purpureochromogenes</name>
    <dbReference type="NCBI Taxonomy" id="47872"/>
    <lineage>
        <taxon>Bacteria</taxon>
        <taxon>Bacillati</taxon>
        <taxon>Actinomycetota</taxon>
        <taxon>Actinomycetes</taxon>
        <taxon>Micromonosporales</taxon>
        <taxon>Micromonosporaceae</taxon>
        <taxon>Micromonospora</taxon>
    </lineage>
</organism>
<evidence type="ECO:0000313" key="1">
    <source>
        <dbReference type="EMBL" id="NYF54795.1"/>
    </source>
</evidence>
<gene>
    <name evidence="1" type="ORF">HDA35_000626</name>
</gene>
<dbReference type="EMBL" id="JACCCQ010000001">
    <property type="protein sequence ID" value="NYF54795.1"/>
    <property type="molecule type" value="Genomic_DNA"/>
</dbReference>
<dbReference type="RefSeq" id="WP_179801447.1">
    <property type="nucleotide sequence ID" value="NZ_JACCCQ010000001.1"/>
</dbReference>
<dbReference type="Proteomes" id="UP000631553">
    <property type="component" value="Unassembled WGS sequence"/>
</dbReference>
<keyword evidence="2" id="KW-1185">Reference proteome</keyword>
<evidence type="ECO:0000313" key="2">
    <source>
        <dbReference type="Proteomes" id="UP000631553"/>
    </source>
</evidence>
<proteinExistence type="predicted"/>
<reference evidence="1 2" key="1">
    <citation type="submission" date="2020-07" db="EMBL/GenBank/DDBJ databases">
        <title>Sequencing the genomes of 1000 actinobacteria strains.</title>
        <authorList>
            <person name="Klenk H.-P."/>
        </authorList>
    </citation>
    <scope>NUCLEOTIDE SEQUENCE [LARGE SCALE GENOMIC DNA]</scope>
    <source>
        <strain evidence="1 2">DSM 43814</strain>
    </source>
</reference>
<protein>
    <submittedName>
        <fullName evidence="1">Uncharacterized protein</fullName>
    </submittedName>
</protein>
<name>A0ABX2RE66_9ACTN</name>
<comment type="caution">
    <text evidence="1">The sequence shown here is derived from an EMBL/GenBank/DDBJ whole genome shotgun (WGS) entry which is preliminary data.</text>
</comment>